<comment type="caution">
    <text evidence="8">The sequence shown here is derived from an EMBL/GenBank/DDBJ whole genome shotgun (WGS) entry which is preliminary data.</text>
</comment>
<evidence type="ECO:0000256" key="1">
    <source>
        <dbReference type="ARBA" id="ARBA00001947"/>
    </source>
</evidence>
<comment type="cofactor">
    <cofactor evidence="1">
        <name>Zn(2+)</name>
        <dbReference type="ChEBI" id="CHEBI:29105"/>
    </cofactor>
</comment>
<keyword evidence="6" id="KW-0862">Zinc</keyword>
<dbReference type="SUPFAM" id="SSF51556">
    <property type="entry name" value="Metallo-dependent hydrolases"/>
    <property type="match status" value="1"/>
</dbReference>
<dbReference type="InterPro" id="IPR001365">
    <property type="entry name" value="A_deaminase_dom"/>
</dbReference>
<evidence type="ECO:0000256" key="6">
    <source>
        <dbReference type="ARBA" id="ARBA00022833"/>
    </source>
</evidence>
<dbReference type="EMBL" id="CAXDID020000026">
    <property type="protein sequence ID" value="CAL5990871.1"/>
    <property type="molecule type" value="Genomic_DNA"/>
</dbReference>
<organism evidence="8 9">
    <name type="scientific">Hexamita inflata</name>
    <dbReference type="NCBI Taxonomy" id="28002"/>
    <lineage>
        <taxon>Eukaryota</taxon>
        <taxon>Metamonada</taxon>
        <taxon>Diplomonadida</taxon>
        <taxon>Hexamitidae</taxon>
        <taxon>Hexamitinae</taxon>
        <taxon>Hexamita</taxon>
    </lineage>
</organism>
<accession>A0ABP1HDX1</accession>
<gene>
    <name evidence="8" type="ORF">HINF_LOCUS11703</name>
</gene>
<keyword evidence="9" id="KW-1185">Reference proteome</keyword>
<feature type="domain" description="Adenosine deaminase" evidence="7">
    <location>
        <begin position="8"/>
        <end position="342"/>
    </location>
</feature>
<protein>
    <recommendedName>
        <fullName evidence="3">adenosine deaminase</fullName>
        <ecNumber evidence="3">3.5.4.4</ecNumber>
    </recommendedName>
</protein>
<keyword evidence="4" id="KW-0479">Metal-binding</keyword>
<evidence type="ECO:0000256" key="3">
    <source>
        <dbReference type="ARBA" id="ARBA00012784"/>
    </source>
</evidence>
<keyword evidence="5" id="KW-0378">Hydrolase</keyword>
<comment type="similarity">
    <text evidence="2">Belongs to the metallo-dependent hydrolases superfamily. Adenosine and AMP deaminases family.</text>
</comment>
<evidence type="ECO:0000256" key="2">
    <source>
        <dbReference type="ARBA" id="ARBA00006676"/>
    </source>
</evidence>
<proteinExistence type="inferred from homology"/>
<dbReference type="Gene3D" id="3.20.20.140">
    <property type="entry name" value="Metal-dependent hydrolases"/>
    <property type="match status" value="1"/>
</dbReference>
<dbReference type="Pfam" id="PF00962">
    <property type="entry name" value="A_deaminase"/>
    <property type="match status" value="1"/>
</dbReference>
<name>A0ABP1HDX1_9EUKA</name>
<evidence type="ECO:0000256" key="4">
    <source>
        <dbReference type="ARBA" id="ARBA00022723"/>
    </source>
</evidence>
<evidence type="ECO:0000313" key="9">
    <source>
        <dbReference type="Proteomes" id="UP001642409"/>
    </source>
</evidence>
<dbReference type="PANTHER" id="PTHR11409:SF43">
    <property type="entry name" value="ADENOSINE DEAMINASE"/>
    <property type="match status" value="1"/>
</dbReference>
<dbReference type="InterPro" id="IPR006330">
    <property type="entry name" value="Ado/ade_deaminase"/>
</dbReference>
<evidence type="ECO:0000259" key="7">
    <source>
        <dbReference type="Pfam" id="PF00962"/>
    </source>
</evidence>
<reference evidence="8 9" key="1">
    <citation type="submission" date="2024-07" db="EMBL/GenBank/DDBJ databases">
        <authorList>
            <person name="Akdeniz Z."/>
        </authorList>
    </citation>
    <scope>NUCLEOTIDE SEQUENCE [LARGE SCALE GENOMIC DNA]</scope>
</reference>
<dbReference type="EC" id="3.5.4.4" evidence="3"/>
<sequence length="369" mass="41823">MNFEELYKTDLHNHLDGSILMSTCVDIINQQKIVTKHWTMEDIEQGKITSEFLGQIVYARTDMKDLLEYLRAFDVTGACMQTELNLIRVVNETISNAAKSNIKHIELRYAPAFHTSTGLTQQQVQNIVAKAAKEASVQFKVSVTIIICTMKLFAPDSEITQATFALYDQQYPVPIAYDQAGPECMFQFTDYQKQTDAIKVPITLHAGEAAGAEAVKSAVLVGRATRVGHGVRSFESTEVMELLRDRKIYLEMCPTSNTQTNVQGISKTLEDYPLKKYLDFGIKVTLNTDNAMISRCSVASELELMTQKLNLEPVDILMITNFGFEAAFNPNAEEKEKLREEAFKWNVKCLSKYDPEVEKKFCERMKLFQ</sequence>
<evidence type="ECO:0000256" key="5">
    <source>
        <dbReference type="ARBA" id="ARBA00022801"/>
    </source>
</evidence>
<dbReference type="InterPro" id="IPR032466">
    <property type="entry name" value="Metal_Hydrolase"/>
</dbReference>
<dbReference type="PANTHER" id="PTHR11409">
    <property type="entry name" value="ADENOSINE DEAMINASE"/>
    <property type="match status" value="1"/>
</dbReference>
<evidence type="ECO:0000313" key="8">
    <source>
        <dbReference type="EMBL" id="CAL5990871.1"/>
    </source>
</evidence>
<dbReference type="Proteomes" id="UP001642409">
    <property type="component" value="Unassembled WGS sequence"/>
</dbReference>